<dbReference type="OrthoDB" id="9787617at2"/>
<organism evidence="3 4">
    <name type="scientific">Clostridium pasteurianum BC1</name>
    <dbReference type="NCBI Taxonomy" id="86416"/>
    <lineage>
        <taxon>Bacteria</taxon>
        <taxon>Bacillati</taxon>
        <taxon>Bacillota</taxon>
        <taxon>Clostridia</taxon>
        <taxon>Eubacteriales</taxon>
        <taxon>Clostridiaceae</taxon>
        <taxon>Clostridium</taxon>
    </lineage>
</organism>
<feature type="domain" description="Glycosyltransferase subfamily 4-like N-terminal" evidence="2">
    <location>
        <begin position="18"/>
        <end position="120"/>
    </location>
</feature>
<dbReference type="GO" id="GO:0016757">
    <property type="term" value="F:glycosyltransferase activity"/>
    <property type="evidence" value="ECO:0007669"/>
    <property type="project" value="InterPro"/>
</dbReference>
<dbReference type="PATRIC" id="fig|86416.3.peg.3057"/>
<evidence type="ECO:0000313" key="3">
    <source>
        <dbReference type="EMBL" id="AGK97895.1"/>
    </source>
</evidence>
<evidence type="ECO:0000259" key="2">
    <source>
        <dbReference type="Pfam" id="PF13439"/>
    </source>
</evidence>
<sequence length="325" mass="37537">MRIVQIAPNLYPIPHYAGTEILVYILTETLVNKGHEVYLYAPEGSKSSAQIINFKQQYQSSEELVDYVLKTMPNNIDIIHDHSLSINSLKKEIAVPTVSTIHYWDYTSSKFCVHVSKKAREIYGNNKGFYIYNGINVDDYEFSEEKEDYNLFIGRICAEKGLHDALTVCEKNNEKLIIAGPIYDESYYKNQIEPRIKNNKKVKYVGFVKGKEKQNLLKYAKCVLFPSIWELFGIVIIEAMACGTPVLAFPNGGIPEILEDFPNLLCNTVEEMTYKCKNQLFPSYKSLRKCVENKFSADKMTERYLFVYQLAIIDRNKLLHKSFLH</sequence>
<evidence type="ECO:0000313" key="4">
    <source>
        <dbReference type="Proteomes" id="UP000013523"/>
    </source>
</evidence>
<name>R4KE52_CLOPA</name>
<dbReference type="AlphaFoldDB" id="R4KE52"/>
<evidence type="ECO:0000259" key="1">
    <source>
        <dbReference type="Pfam" id="PF00534"/>
    </source>
</evidence>
<feature type="domain" description="Glycosyl transferase family 1" evidence="1">
    <location>
        <begin position="143"/>
        <end position="263"/>
    </location>
</feature>
<dbReference type="RefSeq" id="WP_015616187.1">
    <property type="nucleotide sequence ID" value="NC_021182.1"/>
</dbReference>
<accession>R4KE52</accession>
<dbReference type="InterPro" id="IPR001296">
    <property type="entry name" value="Glyco_trans_1"/>
</dbReference>
<dbReference type="SUPFAM" id="SSF53756">
    <property type="entry name" value="UDP-Glycosyltransferase/glycogen phosphorylase"/>
    <property type="match status" value="1"/>
</dbReference>
<dbReference type="InterPro" id="IPR050194">
    <property type="entry name" value="Glycosyltransferase_grp1"/>
</dbReference>
<dbReference type="Pfam" id="PF13439">
    <property type="entry name" value="Glyco_transf_4"/>
    <property type="match status" value="1"/>
</dbReference>
<proteinExistence type="predicted"/>
<dbReference type="Proteomes" id="UP000013523">
    <property type="component" value="Chromosome"/>
</dbReference>
<keyword evidence="3" id="KW-0808">Transferase</keyword>
<dbReference type="InterPro" id="IPR028098">
    <property type="entry name" value="Glyco_trans_4-like_N"/>
</dbReference>
<dbReference type="Pfam" id="PF00534">
    <property type="entry name" value="Glycos_transf_1"/>
    <property type="match status" value="1"/>
</dbReference>
<dbReference type="Gene3D" id="3.40.50.2000">
    <property type="entry name" value="Glycogen Phosphorylase B"/>
    <property type="match status" value="2"/>
</dbReference>
<dbReference type="KEGG" id="cpas:Clopa_3068"/>
<dbReference type="PANTHER" id="PTHR45947">
    <property type="entry name" value="SULFOQUINOVOSYL TRANSFERASE SQD2"/>
    <property type="match status" value="1"/>
</dbReference>
<dbReference type="HOGENOM" id="CLU_042257_0_0_9"/>
<dbReference type="eggNOG" id="COG0438">
    <property type="taxonomic scope" value="Bacteria"/>
</dbReference>
<dbReference type="EMBL" id="CP003261">
    <property type="protein sequence ID" value="AGK97895.1"/>
    <property type="molecule type" value="Genomic_DNA"/>
</dbReference>
<dbReference type="STRING" id="86416.Clopa_3068"/>
<keyword evidence="4" id="KW-1185">Reference proteome</keyword>
<reference evidence="3 4" key="1">
    <citation type="submission" date="2012-01" db="EMBL/GenBank/DDBJ databases">
        <title>Complete sequence of chromosome of Clostridium pasteurianum BC1.</title>
        <authorList>
            <consortium name="US DOE Joint Genome Institute"/>
            <person name="Lucas S."/>
            <person name="Han J."/>
            <person name="Lapidus A."/>
            <person name="Cheng J.-F."/>
            <person name="Goodwin L."/>
            <person name="Pitluck S."/>
            <person name="Peters L."/>
            <person name="Mikhailova N."/>
            <person name="Teshima H."/>
            <person name="Detter J.C."/>
            <person name="Han C."/>
            <person name="Tapia R."/>
            <person name="Land M."/>
            <person name="Hauser L."/>
            <person name="Kyrpides N."/>
            <person name="Ivanova N."/>
            <person name="Pagani I."/>
            <person name="Dunn J."/>
            <person name="Taghavi S."/>
            <person name="Francis A."/>
            <person name="van der Lelie D."/>
            <person name="Woyke T."/>
        </authorList>
    </citation>
    <scope>NUCLEOTIDE SEQUENCE [LARGE SCALE GENOMIC DNA]</scope>
    <source>
        <strain evidence="3 4">BC1</strain>
    </source>
</reference>
<gene>
    <name evidence="3" type="ORF">Clopa_3068</name>
</gene>
<dbReference type="PANTHER" id="PTHR45947:SF3">
    <property type="entry name" value="SULFOQUINOVOSYL TRANSFERASE SQD2"/>
    <property type="match status" value="1"/>
</dbReference>
<protein>
    <submittedName>
        <fullName evidence="3">Glycosyltransferase</fullName>
    </submittedName>
</protein>